<dbReference type="InterPro" id="IPR027417">
    <property type="entry name" value="P-loop_NTPase"/>
</dbReference>
<dbReference type="GO" id="GO:0046872">
    <property type="term" value="F:metal ion binding"/>
    <property type="evidence" value="ECO:0007669"/>
    <property type="project" value="UniProtKB-KW"/>
</dbReference>
<dbReference type="GO" id="GO:0006302">
    <property type="term" value="P:double-strand break repair"/>
    <property type="evidence" value="ECO:0007669"/>
    <property type="project" value="InterPro"/>
</dbReference>
<name>T1GDM3_MEGSC</name>
<dbReference type="PANTHER" id="PTHR18867:SF12">
    <property type="entry name" value="DNA REPAIR PROTEIN RAD50"/>
    <property type="match status" value="1"/>
</dbReference>
<dbReference type="Gene3D" id="3.40.50.300">
    <property type="entry name" value="P-loop containing nucleotide triphosphate hydrolases"/>
    <property type="match status" value="1"/>
</dbReference>
<feature type="coiled-coil region" evidence="10">
    <location>
        <begin position="139"/>
        <end position="180"/>
    </location>
</feature>
<evidence type="ECO:0000256" key="5">
    <source>
        <dbReference type="ARBA" id="ARBA00022454"/>
    </source>
</evidence>
<dbReference type="GO" id="GO:0043047">
    <property type="term" value="F:single-stranded telomeric DNA binding"/>
    <property type="evidence" value="ECO:0007669"/>
    <property type="project" value="TreeGrafter"/>
</dbReference>
<dbReference type="GO" id="GO:0016887">
    <property type="term" value="F:ATP hydrolysis activity"/>
    <property type="evidence" value="ECO:0007669"/>
    <property type="project" value="InterPro"/>
</dbReference>
<proteinExistence type="inferred from homology"/>
<evidence type="ECO:0000313" key="13">
    <source>
        <dbReference type="Proteomes" id="UP000015102"/>
    </source>
</evidence>
<reference evidence="13" key="1">
    <citation type="submission" date="2013-02" db="EMBL/GenBank/DDBJ databases">
        <authorList>
            <person name="Hughes D."/>
        </authorList>
    </citation>
    <scope>NUCLEOTIDE SEQUENCE</scope>
    <source>
        <strain>Durham</strain>
        <strain evidence="13">NC isolate 2 -- Noor lab</strain>
    </source>
</reference>
<dbReference type="InterPro" id="IPR038729">
    <property type="entry name" value="Rad50/SbcC_AAA"/>
</dbReference>
<dbReference type="AlphaFoldDB" id="T1GDM3"/>
<evidence type="ECO:0000256" key="7">
    <source>
        <dbReference type="ARBA" id="ARBA00022833"/>
    </source>
</evidence>
<dbReference type="GO" id="GO:0000794">
    <property type="term" value="C:condensed nuclear chromosome"/>
    <property type="evidence" value="ECO:0007669"/>
    <property type="project" value="TreeGrafter"/>
</dbReference>
<evidence type="ECO:0000256" key="9">
    <source>
        <dbReference type="ARBA" id="ARBA00049360"/>
    </source>
</evidence>
<dbReference type="GO" id="GO:0070192">
    <property type="term" value="P:chromosome organization involved in meiotic cell cycle"/>
    <property type="evidence" value="ECO:0007669"/>
    <property type="project" value="TreeGrafter"/>
</dbReference>
<keyword evidence="10" id="KW-0175">Coiled coil</keyword>
<dbReference type="EnsemblMetazoa" id="MESCA001412-RA">
    <property type="protein sequence ID" value="MESCA001412-PA"/>
    <property type="gene ID" value="MESCA001412"/>
</dbReference>
<feature type="domain" description="Rad50/SbcC-type AAA" evidence="11">
    <location>
        <begin position="13"/>
        <end position="176"/>
    </location>
</feature>
<keyword evidence="5" id="KW-0158">Chromosome</keyword>
<dbReference type="GO" id="GO:0007004">
    <property type="term" value="P:telomere maintenance via telomerase"/>
    <property type="evidence" value="ECO:0007669"/>
    <property type="project" value="TreeGrafter"/>
</dbReference>
<dbReference type="PANTHER" id="PTHR18867">
    <property type="entry name" value="RAD50"/>
    <property type="match status" value="1"/>
</dbReference>
<keyword evidence="6" id="KW-0479">Metal-binding</keyword>
<evidence type="ECO:0000313" key="12">
    <source>
        <dbReference type="EnsemblMetazoa" id="MESCA001412-PA"/>
    </source>
</evidence>
<dbReference type="STRING" id="36166.T1GDM3"/>
<evidence type="ECO:0000256" key="8">
    <source>
        <dbReference type="ARBA" id="ARBA00023242"/>
    </source>
</evidence>
<keyword evidence="8" id="KW-0539">Nucleus</keyword>
<dbReference type="SUPFAM" id="SSF52540">
    <property type="entry name" value="P-loop containing nucleoside triphosphate hydrolases"/>
    <property type="match status" value="1"/>
</dbReference>
<evidence type="ECO:0000256" key="6">
    <source>
        <dbReference type="ARBA" id="ARBA00022723"/>
    </source>
</evidence>
<dbReference type="GO" id="GO:0051880">
    <property type="term" value="F:G-quadruplex DNA binding"/>
    <property type="evidence" value="ECO:0007669"/>
    <property type="project" value="TreeGrafter"/>
</dbReference>
<evidence type="ECO:0000256" key="4">
    <source>
        <dbReference type="ARBA" id="ARBA00009439"/>
    </source>
</evidence>
<evidence type="ECO:0000256" key="1">
    <source>
        <dbReference type="ARBA" id="ARBA00001947"/>
    </source>
</evidence>
<dbReference type="GO" id="GO:0030870">
    <property type="term" value="C:Mre11 complex"/>
    <property type="evidence" value="ECO:0007669"/>
    <property type="project" value="TreeGrafter"/>
</dbReference>
<comment type="cofactor">
    <cofactor evidence="1">
        <name>Zn(2+)</name>
        <dbReference type="ChEBI" id="CHEBI:29105"/>
    </cofactor>
</comment>
<dbReference type="HOGENOM" id="CLU_1361815_0_0_1"/>
<evidence type="ECO:0000256" key="3">
    <source>
        <dbReference type="ARBA" id="ARBA00004286"/>
    </source>
</evidence>
<sequence length="201" mass="23312">MTITYFKNIIFKIFEEVPPGSNRGQNFIHNPAIFTRNEVRGQVKLKVTNIKGEKLTVIRAMRMSQKRNKWAFETLDSTLNFENEKGRANWPLDEGKKLKEKFDAIFGTTEYNKAIDKLIKMRKDQMAELKVKESDLKHLSYLKKELDDKKLDLERKEASLKSLEESCDKIENEIKELDVESDGGGVGKSELMGKNMYHCDT</sequence>
<protein>
    <recommendedName>
        <fullName evidence="11">Rad50/SbcC-type AAA domain-containing protein</fullName>
    </recommendedName>
</protein>
<keyword evidence="13" id="KW-1185">Reference proteome</keyword>
<comment type="subcellular location">
    <subcellularLocation>
        <location evidence="3">Chromosome</location>
    </subcellularLocation>
    <subcellularLocation>
        <location evidence="2">Nucleus</location>
    </subcellularLocation>
</comment>
<dbReference type="EMBL" id="CAQQ02138202">
    <property type="status" value="NOT_ANNOTATED_CDS"/>
    <property type="molecule type" value="Genomic_DNA"/>
</dbReference>
<organism evidence="12 13">
    <name type="scientific">Megaselia scalaris</name>
    <name type="common">Humpbacked fly</name>
    <name type="synonym">Phora scalaris</name>
    <dbReference type="NCBI Taxonomy" id="36166"/>
    <lineage>
        <taxon>Eukaryota</taxon>
        <taxon>Metazoa</taxon>
        <taxon>Ecdysozoa</taxon>
        <taxon>Arthropoda</taxon>
        <taxon>Hexapoda</taxon>
        <taxon>Insecta</taxon>
        <taxon>Pterygota</taxon>
        <taxon>Neoptera</taxon>
        <taxon>Endopterygota</taxon>
        <taxon>Diptera</taxon>
        <taxon>Brachycera</taxon>
        <taxon>Muscomorpha</taxon>
        <taxon>Platypezoidea</taxon>
        <taxon>Phoridae</taxon>
        <taxon>Megaseliini</taxon>
        <taxon>Megaselia</taxon>
    </lineage>
</organism>
<evidence type="ECO:0000256" key="2">
    <source>
        <dbReference type="ARBA" id="ARBA00004123"/>
    </source>
</evidence>
<dbReference type="GO" id="GO:0000722">
    <property type="term" value="P:telomere maintenance via recombination"/>
    <property type="evidence" value="ECO:0007669"/>
    <property type="project" value="TreeGrafter"/>
</dbReference>
<reference evidence="12" key="2">
    <citation type="submission" date="2015-06" db="UniProtKB">
        <authorList>
            <consortium name="EnsemblMetazoa"/>
        </authorList>
    </citation>
    <scope>IDENTIFICATION</scope>
</reference>
<keyword evidence="7" id="KW-0862">Zinc</keyword>
<accession>T1GDM3</accession>
<dbReference type="Proteomes" id="UP000015102">
    <property type="component" value="Unassembled WGS sequence"/>
</dbReference>
<comment type="catalytic activity">
    <reaction evidence="9">
        <text>ATP + H2O = ADP + phosphate + H(+)</text>
        <dbReference type="Rhea" id="RHEA:13065"/>
        <dbReference type="ChEBI" id="CHEBI:15377"/>
        <dbReference type="ChEBI" id="CHEBI:15378"/>
        <dbReference type="ChEBI" id="CHEBI:30616"/>
        <dbReference type="ChEBI" id="CHEBI:43474"/>
        <dbReference type="ChEBI" id="CHEBI:456216"/>
    </reaction>
</comment>
<evidence type="ECO:0000256" key="10">
    <source>
        <dbReference type="SAM" id="Coils"/>
    </source>
</evidence>
<comment type="similarity">
    <text evidence="4">Belongs to the SMC family. RAD50 subfamily.</text>
</comment>
<dbReference type="GO" id="GO:0003691">
    <property type="term" value="F:double-stranded telomeric DNA binding"/>
    <property type="evidence" value="ECO:0007669"/>
    <property type="project" value="TreeGrafter"/>
</dbReference>
<evidence type="ECO:0000259" key="11">
    <source>
        <dbReference type="Pfam" id="PF13476"/>
    </source>
</evidence>
<dbReference type="Pfam" id="PF13476">
    <property type="entry name" value="AAA_23"/>
    <property type="match status" value="1"/>
</dbReference>
<dbReference type="EMBL" id="CAQQ02138203">
    <property type="status" value="NOT_ANNOTATED_CDS"/>
    <property type="molecule type" value="Genomic_DNA"/>
</dbReference>